<feature type="domain" description="UDENN" evidence="2">
    <location>
        <begin position="10"/>
        <end position="385"/>
    </location>
</feature>
<dbReference type="AlphaFoldDB" id="A0A1Y2BUS6"/>
<evidence type="ECO:0000256" key="1">
    <source>
        <dbReference type="ARBA" id="ARBA00038178"/>
    </source>
</evidence>
<dbReference type="GO" id="GO:0005737">
    <property type="term" value="C:cytoplasm"/>
    <property type="evidence" value="ECO:0007669"/>
    <property type="project" value="TreeGrafter"/>
</dbReference>
<dbReference type="PROSITE" id="PS50211">
    <property type="entry name" value="DENN"/>
    <property type="match status" value="1"/>
</dbReference>
<dbReference type="Proteomes" id="UP000193642">
    <property type="component" value="Unassembled WGS sequence"/>
</dbReference>
<dbReference type="Pfam" id="PF09794">
    <property type="entry name" value="Avl9"/>
    <property type="match status" value="1"/>
</dbReference>
<gene>
    <name evidence="3" type="ORF">BCR33DRAFT_788769</name>
</gene>
<proteinExistence type="inferred from homology"/>
<comment type="caution">
    <text evidence="3">The sequence shown here is derived from an EMBL/GenBank/DDBJ whole genome shotgun (WGS) entry which is preliminary data.</text>
</comment>
<keyword evidence="4" id="KW-1185">Reference proteome</keyword>
<accession>A0A1Y2BUS6</accession>
<evidence type="ECO:0000313" key="4">
    <source>
        <dbReference type="Proteomes" id="UP000193642"/>
    </source>
</evidence>
<name>A0A1Y2BUS6_9FUNG</name>
<dbReference type="EMBL" id="MCGO01000043">
    <property type="protein sequence ID" value="ORY38522.1"/>
    <property type="molecule type" value="Genomic_DNA"/>
</dbReference>
<evidence type="ECO:0000313" key="3">
    <source>
        <dbReference type="EMBL" id="ORY38522.1"/>
    </source>
</evidence>
<evidence type="ECO:0000259" key="2">
    <source>
        <dbReference type="PROSITE" id="PS50211"/>
    </source>
</evidence>
<comment type="similarity">
    <text evidence="1">Belongs to the AVL9 family.</text>
</comment>
<dbReference type="PANTHER" id="PTHR31017:SF1">
    <property type="entry name" value="LATE SECRETORY PATHWAY PROTEIN AVL9 HOMOLOG"/>
    <property type="match status" value="1"/>
</dbReference>
<sequence length="385" mass="41981">MTANPPPTILRVLVASFHHKNGNQIDYAVPAFAAPESPVASSAGVPLPDELAVLPFLCIPDGAHAIAASNAALDEDGPVDPADGEHFVYFTIPITGGRPIYGISCFRQIAASDLLVKPSDVTRTMVQKAVVVLTSEPLFGPLVQKLSLVTKSYFEQRDFTQLAVIDASIFLCSYNTFFLIESIPLQELYANLNTQFQSSPSDLTLHTGLNLRETVTTFKGSLLQIVKLILLERRILFFGTNTSRLGQTQYGILSLIPGLLRSLCANLQPGDATASTEETLSILQGFKTEILGFPLQVFNEVCFRILYVYPIKTSQPHFSHTEYLVLAVYFLHQIDLMTSPDIQGWMFGTSNSIFAMQRGAHIDAIVNTDTGAVEIINGDLQGALG</sequence>
<reference evidence="3 4" key="1">
    <citation type="submission" date="2016-07" db="EMBL/GenBank/DDBJ databases">
        <title>Pervasive Adenine N6-methylation of Active Genes in Fungi.</title>
        <authorList>
            <consortium name="DOE Joint Genome Institute"/>
            <person name="Mondo S.J."/>
            <person name="Dannebaum R.O."/>
            <person name="Kuo R.C."/>
            <person name="Labutti K."/>
            <person name="Haridas S."/>
            <person name="Kuo A."/>
            <person name="Salamov A."/>
            <person name="Ahrendt S.R."/>
            <person name="Lipzen A."/>
            <person name="Sullivan W."/>
            <person name="Andreopoulos W.B."/>
            <person name="Clum A."/>
            <person name="Lindquist E."/>
            <person name="Daum C."/>
            <person name="Ramamoorthy G.K."/>
            <person name="Gryganskyi A."/>
            <person name="Culley D."/>
            <person name="Magnuson J.K."/>
            <person name="James T.Y."/>
            <person name="O'Malley M.A."/>
            <person name="Stajich J.E."/>
            <person name="Spatafora J.W."/>
            <person name="Visel A."/>
            <person name="Grigoriev I.V."/>
        </authorList>
    </citation>
    <scope>NUCLEOTIDE SEQUENCE [LARGE SCALE GENOMIC DNA]</scope>
    <source>
        <strain evidence="3 4">JEL800</strain>
    </source>
</reference>
<dbReference type="OrthoDB" id="192887at2759"/>
<dbReference type="InterPro" id="IPR037516">
    <property type="entry name" value="Tripartite_DENN"/>
</dbReference>
<dbReference type="InterPro" id="IPR018307">
    <property type="entry name" value="ABL9/DENND6_dom"/>
</dbReference>
<dbReference type="PANTHER" id="PTHR31017">
    <property type="entry name" value="LATE SECRETORY PATHWAY PROTEIN AVL9-RELATED"/>
    <property type="match status" value="1"/>
</dbReference>
<organism evidence="3 4">
    <name type="scientific">Rhizoclosmatium globosum</name>
    <dbReference type="NCBI Taxonomy" id="329046"/>
    <lineage>
        <taxon>Eukaryota</taxon>
        <taxon>Fungi</taxon>
        <taxon>Fungi incertae sedis</taxon>
        <taxon>Chytridiomycota</taxon>
        <taxon>Chytridiomycota incertae sedis</taxon>
        <taxon>Chytridiomycetes</taxon>
        <taxon>Chytridiales</taxon>
        <taxon>Chytriomycetaceae</taxon>
        <taxon>Rhizoclosmatium</taxon>
    </lineage>
</organism>
<dbReference type="InterPro" id="IPR051731">
    <property type="entry name" value="DENND11/AVL9_GEFs"/>
</dbReference>
<protein>
    <recommendedName>
        <fullName evidence="2">UDENN domain-containing protein</fullName>
    </recommendedName>
</protein>